<reference evidence="2 3" key="1">
    <citation type="submission" date="2019-05" db="EMBL/GenBank/DDBJ databases">
        <title>Another draft genome of Portunus trituberculatus and its Hox gene families provides insights of decapod evolution.</title>
        <authorList>
            <person name="Jeong J.-H."/>
            <person name="Song I."/>
            <person name="Kim S."/>
            <person name="Choi T."/>
            <person name="Kim D."/>
            <person name="Ryu S."/>
            <person name="Kim W."/>
        </authorList>
    </citation>
    <scope>NUCLEOTIDE SEQUENCE [LARGE SCALE GENOMIC DNA]</scope>
    <source>
        <tissue evidence="2">Muscle</tissue>
    </source>
</reference>
<evidence type="ECO:0000313" key="2">
    <source>
        <dbReference type="EMBL" id="MPC13100.1"/>
    </source>
</evidence>
<evidence type="ECO:0000256" key="1">
    <source>
        <dbReference type="SAM" id="MobiDB-lite"/>
    </source>
</evidence>
<accession>A0A5B7CUF3</accession>
<name>A0A5B7CUF3_PORTR</name>
<comment type="caution">
    <text evidence="2">The sequence shown here is derived from an EMBL/GenBank/DDBJ whole genome shotgun (WGS) entry which is preliminary data.</text>
</comment>
<keyword evidence="3" id="KW-1185">Reference proteome</keyword>
<organism evidence="2 3">
    <name type="scientific">Portunus trituberculatus</name>
    <name type="common">Swimming crab</name>
    <name type="synonym">Neptunus trituberculatus</name>
    <dbReference type="NCBI Taxonomy" id="210409"/>
    <lineage>
        <taxon>Eukaryota</taxon>
        <taxon>Metazoa</taxon>
        <taxon>Ecdysozoa</taxon>
        <taxon>Arthropoda</taxon>
        <taxon>Crustacea</taxon>
        <taxon>Multicrustacea</taxon>
        <taxon>Malacostraca</taxon>
        <taxon>Eumalacostraca</taxon>
        <taxon>Eucarida</taxon>
        <taxon>Decapoda</taxon>
        <taxon>Pleocyemata</taxon>
        <taxon>Brachyura</taxon>
        <taxon>Eubrachyura</taxon>
        <taxon>Portunoidea</taxon>
        <taxon>Portunidae</taxon>
        <taxon>Portuninae</taxon>
        <taxon>Portunus</taxon>
    </lineage>
</organism>
<proteinExistence type="predicted"/>
<protein>
    <submittedName>
        <fullName evidence="2">Uncharacterized protein</fullName>
    </submittedName>
</protein>
<gene>
    <name evidence="2" type="ORF">E2C01_005820</name>
</gene>
<dbReference type="AlphaFoldDB" id="A0A5B7CUF3"/>
<sequence length="74" mass="7903">MSGGVQQARTPPPPRSTQVGSGGAAVVRAVTIETWTQKVGRLPPSRVYPPLRLLLSRSEDLHNPPRQSPSSPHG</sequence>
<feature type="region of interest" description="Disordered" evidence="1">
    <location>
        <begin position="1"/>
        <end position="23"/>
    </location>
</feature>
<dbReference type="Proteomes" id="UP000324222">
    <property type="component" value="Unassembled WGS sequence"/>
</dbReference>
<dbReference type="EMBL" id="VSRR010000257">
    <property type="protein sequence ID" value="MPC13100.1"/>
    <property type="molecule type" value="Genomic_DNA"/>
</dbReference>
<evidence type="ECO:0000313" key="3">
    <source>
        <dbReference type="Proteomes" id="UP000324222"/>
    </source>
</evidence>